<dbReference type="InterPro" id="IPR001810">
    <property type="entry name" value="F-box_dom"/>
</dbReference>
<dbReference type="SUPFAM" id="SSF81383">
    <property type="entry name" value="F-box domain"/>
    <property type="match status" value="1"/>
</dbReference>
<comment type="caution">
    <text evidence="2">The sequence shown here is derived from an EMBL/GenBank/DDBJ whole genome shotgun (WGS) entry which is preliminary data.</text>
</comment>
<dbReference type="AlphaFoldDB" id="A0AAD6XIM3"/>
<dbReference type="Gene3D" id="1.20.1280.50">
    <property type="match status" value="1"/>
</dbReference>
<dbReference type="CDD" id="cd09917">
    <property type="entry name" value="F-box_SF"/>
    <property type="match status" value="1"/>
</dbReference>
<evidence type="ECO:0000259" key="1">
    <source>
        <dbReference type="Pfam" id="PF12937"/>
    </source>
</evidence>
<sequence length="472" mass="52702">MKNHLVLAVDRARQGFKRTRSGSVSGSQLRLVPPELWIQIFSYLTTPLDVKAASLTCQSFRQLAQPLLFTKVFTHPAPPTMALRGLQANKYRRRTSQRLEFFLSPLIAPAVRECWIDPPSPEDDDLPTDVLIDAIFDGLCNLPNLKVVGCHAIRLTSNRLAVLRRLTLTSITLESCLSDLTDFSGRSPMPLSTVTLRYPDALPQEYTLSPLFSLFLSPRHLQRLTATSTDILPVISGGRFTRLVQLEVAVECLASDLFIVALSHCPALERITLQVGPEGQLLRTGVPTALPENILPNIKFYRGPRNYVPLFASTGRLQTIEISVPVKAHRLLRTLGQLKCPLDYLSFRVDGQLPKTLLESVHKLLPTLRTLSVNEPPVSTLELQALLSETSPCPSTRVFRIRVEARDRYNLWIPPMEEAADAVDCYRKLHAEIERVFPNLSTLKMMYGLEGASVVWRRSGDSGKLVQATAVP</sequence>
<dbReference type="InterPro" id="IPR036047">
    <property type="entry name" value="F-box-like_dom_sf"/>
</dbReference>
<dbReference type="Proteomes" id="UP001218188">
    <property type="component" value="Unassembled WGS sequence"/>
</dbReference>
<protein>
    <recommendedName>
        <fullName evidence="1">F-box domain-containing protein</fullName>
    </recommendedName>
</protein>
<dbReference type="SUPFAM" id="SSF52047">
    <property type="entry name" value="RNI-like"/>
    <property type="match status" value="1"/>
</dbReference>
<feature type="domain" description="F-box" evidence="1">
    <location>
        <begin position="32"/>
        <end position="74"/>
    </location>
</feature>
<proteinExistence type="predicted"/>
<dbReference type="EMBL" id="JARJCM010000003">
    <property type="protein sequence ID" value="KAJ7046419.1"/>
    <property type="molecule type" value="Genomic_DNA"/>
</dbReference>
<evidence type="ECO:0000313" key="3">
    <source>
        <dbReference type="Proteomes" id="UP001218188"/>
    </source>
</evidence>
<accession>A0AAD6XIM3</accession>
<reference evidence="2" key="1">
    <citation type="submission" date="2023-03" db="EMBL/GenBank/DDBJ databases">
        <title>Massive genome expansion in bonnet fungi (Mycena s.s.) driven by repeated elements and novel gene families across ecological guilds.</title>
        <authorList>
            <consortium name="Lawrence Berkeley National Laboratory"/>
            <person name="Harder C.B."/>
            <person name="Miyauchi S."/>
            <person name="Viragh M."/>
            <person name="Kuo A."/>
            <person name="Thoen E."/>
            <person name="Andreopoulos B."/>
            <person name="Lu D."/>
            <person name="Skrede I."/>
            <person name="Drula E."/>
            <person name="Henrissat B."/>
            <person name="Morin E."/>
            <person name="Kohler A."/>
            <person name="Barry K."/>
            <person name="LaButti K."/>
            <person name="Morin E."/>
            <person name="Salamov A."/>
            <person name="Lipzen A."/>
            <person name="Mereny Z."/>
            <person name="Hegedus B."/>
            <person name="Baldrian P."/>
            <person name="Stursova M."/>
            <person name="Weitz H."/>
            <person name="Taylor A."/>
            <person name="Grigoriev I.V."/>
            <person name="Nagy L.G."/>
            <person name="Martin F."/>
            <person name="Kauserud H."/>
        </authorList>
    </citation>
    <scope>NUCLEOTIDE SEQUENCE</scope>
    <source>
        <strain evidence="2">CBHHK200</strain>
    </source>
</reference>
<organism evidence="2 3">
    <name type="scientific">Mycena alexandri</name>
    <dbReference type="NCBI Taxonomy" id="1745969"/>
    <lineage>
        <taxon>Eukaryota</taxon>
        <taxon>Fungi</taxon>
        <taxon>Dikarya</taxon>
        <taxon>Basidiomycota</taxon>
        <taxon>Agaricomycotina</taxon>
        <taxon>Agaricomycetes</taxon>
        <taxon>Agaricomycetidae</taxon>
        <taxon>Agaricales</taxon>
        <taxon>Marasmiineae</taxon>
        <taxon>Mycenaceae</taxon>
        <taxon>Mycena</taxon>
    </lineage>
</organism>
<name>A0AAD6XIM3_9AGAR</name>
<dbReference type="Pfam" id="PF12937">
    <property type="entry name" value="F-box-like"/>
    <property type="match status" value="1"/>
</dbReference>
<gene>
    <name evidence="2" type="ORF">C8F04DRAFT_1064204</name>
</gene>
<keyword evidence="3" id="KW-1185">Reference proteome</keyword>
<evidence type="ECO:0000313" key="2">
    <source>
        <dbReference type="EMBL" id="KAJ7046419.1"/>
    </source>
</evidence>